<feature type="region of interest" description="Disordered" evidence="1">
    <location>
        <begin position="465"/>
        <end position="484"/>
    </location>
</feature>
<dbReference type="RefSeq" id="WP_043758328.1">
    <property type="nucleotide sequence ID" value="NZ_CP003811.1"/>
</dbReference>
<dbReference type="PANTHER" id="PTHR39569:SF1">
    <property type="entry name" value="INORGANIC TRIPHOSPHATASE"/>
    <property type="match status" value="1"/>
</dbReference>
<dbReference type="InterPro" id="IPR039013">
    <property type="entry name" value="YgiF"/>
</dbReference>
<feature type="domain" description="CHAD" evidence="3">
    <location>
        <begin position="224"/>
        <end position="505"/>
    </location>
</feature>
<name>A0A089NUY2_9HYPH</name>
<dbReference type="Gene3D" id="1.40.20.10">
    <property type="entry name" value="CHAD domain"/>
    <property type="match status" value="1"/>
</dbReference>
<dbReference type="InterPro" id="IPR038186">
    <property type="entry name" value="CHAD_dom_sf"/>
</dbReference>
<dbReference type="GO" id="GO:0050355">
    <property type="term" value="F:inorganic triphosphate phosphatase activity"/>
    <property type="evidence" value="ECO:0007669"/>
    <property type="project" value="InterPro"/>
</dbReference>
<evidence type="ECO:0000259" key="2">
    <source>
        <dbReference type="PROSITE" id="PS51707"/>
    </source>
</evidence>
<dbReference type="AlphaFoldDB" id="A0A089NUY2"/>
<dbReference type="Proteomes" id="UP000029492">
    <property type="component" value="Chromosome"/>
</dbReference>
<dbReference type="PROSITE" id="PS51708">
    <property type="entry name" value="CHAD"/>
    <property type="match status" value="1"/>
</dbReference>
<dbReference type="SMART" id="SM01118">
    <property type="entry name" value="CYTH"/>
    <property type="match status" value="1"/>
</dbReference>
<evidence type="ECO:0000313" key="5">
    <source>
        <dbReference type="Proteomes" id="UP000029492"/>
    </source>
</evidence>
<evidence type="ECO:0000259" key="3">
    <source>
        <dbReference type="PROSITE" id="PS51708"/>
    </source>
</evidence>
<dbReference type="GO" id="GO:0046872">
    <property type="term" value="F:metal ion binding"/>
    <property type="evidence" value="ECO:0007669"/>
    <property type="project" value="TreeGrafter"/>
</dbReference>
<dbReference type="HOGENOM" id="CLU_040400_3_0_5"/>
<dbReference type="InterPro" id="IPR033469">
    <property type="entry name" value="CYTH-like_dom_sf"/>
</dbReference>
<organism evidence="4 5">
    <name type="scientific">Methylobacterium oryzae CBMB20</name>
    <dbReference type="NCBI Taxonomy" id="693986"/>
    <lineage>
        <taxon>Bacteria</taxon>
        <taxon>Pseudomonadati</taxon>
        <taxon>Pseudomonadota</taxon>
        <taxon>Alphaproteobacteria</taxon>
        <taxon>Hyphomicrobiales</taxon>
        <taxon>Methylobacteriaceae</taxon>
        <taxon>Methylobacterium</taxon>
    </lineage>
</organism>
<evidence type="ECO:0000313" key="4">
    <source>
        <dbReference type="EMBL" id="AIQ91207.1"/>
    </source>
</evidence>
<keyword evidence="5" id="KW-1185">Reference proteome</keyword>
<evidence type="ECO:0000256" key="1">
    <source>
        <dbReference type="SAM" id="MobiDB-lite"/>
    </source>
</evidence>
<dbReference type="EMBL" id="CP003811">
    <property type="protein sequence ID" value="AIQ91207.1"/>
    <property type="molecule type" value="Genomic_DNA"/>
</dbReference>
<dbReference type="InterPro" id="IPR007899">
    <property type="entry name" value="CHAD_dom"/>
</dbReference>
<dbReference type="Gene3D" id="2.40.320.10">
    <property type="entry name" value="Hypothetical Protein Pfu-838710-001"/>
    <property type="match status" value="1"/>
</dbReference>
<dbReference type="CDD" id="cd07756">
    <property type="entry name" value="CYTH-like_Pase_CHAD"/>
    <property type="match status" value="1"/>
</dbReference>
<dbReference type="PANTHER" id="PTHR39569">
    <property type="entry name" value="INORGANIC TRIPHOSPHATASE"/>
    <property type="match status" value="1"/>
</dbReference>
<feature type="domain" description="CYTH" evidence="2">
    <location>
        <begin position="12"/>
        <end position="209"/>
    </location>
</feature>
<accession>A0A089NUY2</accession>
<dbReference type="STRING" id="693986.MOC_3452"/>
<gene>
    <name evidence="4" type="ORF">MOC_3452</name>
</gene>
<protein>
    <submittedName>
        <fullName evidence="4">CHAD domain-containing protein</fullName>
    </submittedName>
</protein>
<proteinExistence type="predicted"/>
<dbReference type="SUPFAM" id="SSF55154">
    <property type="entry name" value="CYTH-like phosphatases"/>
    <property type="match status" value="1"/>
</dbReference>
<dbReference type="Pfam" id="PF01928">
    <property type="entry name" value="CYTH"/>
    <property type="match status" value="1"/>
</dbReference>
<dbReference type="InterPro" id="IPR023577">
    <property type="entry name" value="CYTH_domain"/>
</dbReference>
<dbReference type="PROSITE" id="PS51707">
    <property type="entry name" value="CYTH"/>
    <property type="match status" value="1"/>
</dbReference>
<dbReference type="SMART" id="SM00880">
    <property type="entry name" value="CHAD"/>
    <property type="match status" value="1"/>
</dbReference>
<dbReference type="eggNOG" id="COG5607">
    <property type="taxonomic scope" value="Bacteria"/>
</dbReference>
<dbReference type="KEGG" id="mor:MOC_3452"/>
<dbReference type="Pfam" id="PF05235">
    <property type="entry name" value="CHAD"/>
    <property type="match status" value="1"/>
</dbReference>
<sequence length="505" mass="55090">MSDTESHAAEEPREVELKLDCAGADLTALASHPRLKHAATAEPERLVTTYYDTPDGALREAGLTLRVRAKGGRHVQTVKAGSGGVGLFDRAEWETEIAGEAPDPAAWADTAAARILRKADAPLERVFSTVVMRREIPVEQGTSQILVTLDEGQVETARGHAPLCEVELELQDGDPADLFVLAQSLAETVPLRLGVRAKSAVGYALLEGRGPAVVKAEPVDLPEGASAGDVFRHVARACLRHMRFNETAFLEGGRPPEALHQIRVSLRRLRSALSLFGPMLQADPRATGFNDSIKQVTEPFGHARNLDVFLSDTLPDLAKQRPDEPGLDALRQRAEAERAVAYEAVMATLESPRWRALIIDLAGWVEAGSWADGPDAAVDGRHFAAQVLDKARSRLKKRGRGLRHLDPHTRHRARIAAKKLRYGAEFFADLYRKKKAVRRQEKFGAALSDLQDHLGALNDLETARSMTESLSGPPMPGPDDPGAQKLLDAAAEARSDLLDVKPFWR</sequence>
<dbReference type="eggNOG" id="COG3025">
    <property type="taxonomic scope" value="Bacteria"/>
</dbReference>
<reference evidence="4 5" key="1">
    <citation type="journal article" date="2014" name="PLoS ONE">
        <title>Genome Information of Methylobacterium oryzae, a Plant-Probiotic Methylotroph in the Phyllosphere.</title>
        <authorList>
            <person name="Kwak M.J."/>
            <person name="Jeong H."/>
            <person name="Madhaiyan M."/>
            <person name="Lee Y."/>
            <person name="Sa T.M."/>
            <person name="Oh T.K."/>
            <person name="Kim J.F."/>
        </authorList>
    </citation>
    <scope>NUCLEOTIDE SEQUENCE [LARGE SCALE GENOMIC DNA]</scope>
    <source>
        <strain evidence="4 5">CBMB20</strain>
    </source>
</reference>